<evidence type="ECO:0000256" key="1">
    <source>
        <dbReference type="ARBA" id="ARBA00004123"/>
    </source>
</evidence>
<dbReference type="KEGG" id="lbc:LACBIDRAFT_328831"/>
<evidence type="ECO:0000313" key="8">
    <source>
        <dbReference type="Proteomes" id="UP000001194"/>
    </source>
</evidence>
<dbReference type="Gene3D" id="2.60.120.10">
    <property type="entry name" value="Jelly Rolls"/>
    <property type="match status" value="1"/>
</dbReference>
<dbReference type="Proteomes" id="UP000001194">
    <property type="component" value="Unassembled WGS sequence"/>
</dbReference>
<dbReference type="InterPro" id="IPR014710">
    <property type="entry name" value="RmlC-like_jellyroll"/>
</dbReference>
<feature type="domain" description="Mif2/CENP-C cupin" evidence="5">
    <location>
        <begin position="558"/>
        <end position="623"/>
    </location>
</feature>
<dbReference type="InParanoid" id="B0DG45"/>
<dbReference type="GO" id="GO:0051455">
    <property type="term" value="P:spindle attachment to meiosis I kinetochore"/>
    <property type="evidence" value="ECO:0007669"/>
    <property type="project" value="TreeGrafter"/>
</dbReference>
<dbReference type="GO" id="GO:0051315">
    <property type="term" value="P:attachment of mitotic spindle microtubules to kinetochore"/>
    <property type="evidence" value="ECO:0007669"/>
    <property type="project" value="TreeGrafter"/>
</dbReference>
<dbReference type="PANTHER" id="PTHR16684">
    <property type="entry name" value="CENTROMERE PROTEIN C"/>
    <property type="match status" value="1"/>
</dbReference>
<keyword evidence="3" id="KW-0238">DNA-binding</keyword>
<dbReference type="Pfam" id="PF11699">
    <property type="entry name" value="CENP-C_C"/>
    <property type="match status" value="1"/>
</dbReference>
<dbReference type="EMBL" id="DS547108">
    <property type="protein sequence ID" value="EDR06579.1"/>
    <property type="molecule type" value="Genomic_DNA"/>
</dbReference>
<dbReference type="GO" id="GO:0005634">
    <property type="term" value="C:nucleus"/>
    <property type="evidence" value="ECO:0007669"/>
    <property type="project" value="UniProtKB-SubCell"/>
</dbReference>
<dbReference type="GO" id="GO:0000776">
    <property type="term" value="C:kinetochore"/>
    <property type="evidence" value="ECO:0007669"/>
    <property type="project" value="InterPro"/>
</dbReference>
<evidence type="ECO:0000259" key="6">
    <source>
        <dbReference type="Pfam" id="PF12937"/>
    </source>
</evidence>
<dbReference type="AlphaFoldDB" id="B0DG45"/>
<keyword evidence="8" id="KW-1185">Reference proteome</keyword>
<dbReference type="InterPro" id="IPR028386">
    <property type="entry name" value="CENP-C/Mif2/cnp3"/>
</dbReference>
<proteinExistence type="inferred from homology"/>
<dbReference type="SUPFAM" id="SSF51182">
    <property type="entry name" value="RmlC-like cupins"/>
    <property type="match status" value="1"/>
</dbReference>
<protein>
    <submittedName>
        <fullName evidence="7">Predicted protein</fullName>
    </submittedName>
</protein>
<comment type="subcellular location">
    <subcellularLocation>
        <location evidence="1">Nucleus</location>
    </subcellularLocation>
</comment>
<dbReference type="InterPro" id="IPR001810">
    <property type="entry name" value="F-box_dom"/>
</dbReference>
<evidence type="ECO:0000259" key="5">
    <source>
        <dbReference type="Pfam" id="PF11699"/>
    </source>
</evidence>
<comment type="similarity">
    <text evidence="2">Belongs to the CENP-C/MIF2 family.</text>
</comment>
<dbReference type="GO" id="GO:0019237">
    <property type="term" value="F:centromeric DNA binding"/>
    <property type="evidence" value="ECO:0007669"/>
    <property type="project" value="InterPro"/>
</dbReference>
<dbReference type="HOGENOM" id="CLU_425812_0_0_1"/>
<dbReference type="GeneID" id="6078483"/>
<name>B0DG45_LACBS</name>
<accession>B0DG45</accession>
<evidence type="ECO:0000313" key="7">
    <source>
        <dbReference type="EMBL" id="EDR06579.1"/>
    </source>
</evidence>
<keyword evidence="4" id="KW-0539">Nucleus</keyword>
<gene>
    <name evidence="7" type="ORF">LACBIDRAFT_328831</name>
</gene>
<dbReference type="GO" id="GO:0051382">
    <property type="term" value="P:kinetochore assembly"/>
    <property type="evidence" value="ECO:0007669"/>
    <property type="project" value="InterPro"/>
</dbReference>
<evidence type="ECO:0000256" key="4">
    <source>
        <dbReference type="ARBA" id="ARBA00023242"/>
    </source>
</evidence>
<dbReference type="PANTHER" id="PTHR16684:SF11">
    <property type="entry name" value="CENTROMERE PROTEIN C"/>
    <property type="match status" value="1"/>
</dbReference>
<dbReference type="InterPro" id="IPR011051">
    <property type="entry name" value="RmlC_Cupin_sf"/>
</dbReference>
<organism evidence="8">
    <name type="scientific">Laccaria bicolor (strain S238N-H82 / ATCC MYA-4686)</name>
    <name type="common">Bicoloured deceiver</name>
    <name type="synonym">Laccaria laccata var. bicolor</name>
    <dbReference type="NCBI Taxonomy" id="486041"/>
    <lineage>
        <taxon>Eukaryota</taxon>
        <taxon>Fungi</taxon>
        <taxon>Dikarya</taxon>
        <taxon>Basidiomycota</taxon>
        <taxon>Agaricomycotina</taxon>
        <taxon>Agaricomycetes</taxon>
        <taxon>Agaricomycetidae</taxon>
        <taxon>Agaricales</taxon>
        <taxon>Agaricineae</taxon>
        <taxon>Hydnangiaceae</taxon>
        <taxon>Laccaria</taxon>
    </lineage>
</organism>
<evidence type="ECO:0000256" key="3">
    <source>
        <dbReference type="ARBA" id="ARBA00023125"/>
    </source>
</evidence>
<dbReference type="RefSeq" id="XP_001882951.1">
    <property type="nucleotide sequence ID" value="XM_001882916.1"/>
</dbReference>
<sequence>MPNINGLPPEILGLIFMSYYQDLKPGGIDKGLAALCLTCKRWNDLAVSTPELWSFIEIIRQPSGLAISYSKVSTWLDRSRNCPLSLVVRAERLNPFQSPSIKALLPSLLAQSYRWCSVSLGFGDWFQPTDVHLPHTFTTPILESVEVICDGNKEVDHDVLYERLLDGCPALRSYTSNQRGHYQTDLPPNYSFWEQLKNFEVVEPTNTANALILLGRAINLHSCYLTIGPDHYGKPQSPQPVTSPIKKLTINTHTASGSRENVQQFFHFLDAPNLTDLSIIFMLGRHGMTIATLYDILSRPRLRLSSLTLRNLELSNDNFIDCLTYLSESITTFRVLRMPEGPVYGGIKNGTIDLLTFQGEGNPKALCPLLETLTLELCVRADDGLLARMVRSRRRSPRTLRDNGIALFKRLDVVFDWPQGHTSDEEELKEIRIVLRSLDTLMDPNQNGTAMPDHDQVTTSTVEDNAKQGPVDVQVVVNEVDLGSSGSQGPTDGIGAACTIDVQPPTPRIGEAPPRKQRLYKRARINSEEAVNENEITHGVVQTLDALPVERLAENGLSYTRIFQEDGFTGAGRLCLAALAEKSRKNTQDNSYVFCVVEGTVHVQIHHTTGVVRQGGMFHVPRGIFSLLCTTLHINGTHLPFLS</sequence>
<reference evidence="7 8" key="1">
    <citation type="journal article" date="2008" name="Nature">
        <title>The genome of Laccaria bicolor provides insights into mycorrhizal symbiosis.</title>
        <authorList>
            <person name="Martin F."/>
            <person name="Aerts A."/>
            <person name="Ahren D."/>
            <person name="Brun A."/>
            <person name="Danchin E.G.J."/>
            <person name="Duchaussoy F."/>
            <person name="Gibon J."/>
            <person name="Kohler A."/>
            <person name="Lindquist E."/>
            <person name="Pereda V."/>
            <person name="Salamov A."/>
            <person name="Shapiro H.J."/>
            <person name="Wuyts J."/>
            <person name="Blaudez D."/>
            <person name="Buee M."/>
            <person name="Brokstein P."/>
            <person name="Canbaeck B."/>
            <person name="Cohen D."/>
            <person name="Courty P.E."/>
            <person name="Coutinho P.M."/>
            <person name="Delaruelle C."/>
            <person name="Detter J.C."/>
            <person name="Deveau A."/>
            <person name="DiFazio S."/>
            <person name="Duplessis S."/>
            <person name="Fraissinet-Tachet L."/>
            <person name="Lucic E."/>
            <person name="Frey-Klett P."/>
            <person name="Fourrey C."/>
            <person name="Feussner I."/>
            <person name="Gay G."/>
            <person name="Grimwood J."/>
            <person name="Hoegger P.J."/>
            <person name="Jain P."/>
            <person name="Kilaru S."/>
            <person name="Labbe J."/>
            <person name="Lin Y.C."/>
            <person name="Legue V."/>
            <person name="Le Tacon F."/>
            <person name="Marmeisse R."/>
            <person name="Melayah D."/>
            <person name="Montanini B."/>
            <person name="Muratet M."/>
            <person name="Nehls U."/>
            <person name="Niculita-Hirzel H."/>
            <person name="Oudot-Le Secq M.P."/>
            <person name="Peter M."/>
            <person name="Quesneville H."/>
            <person name="Rajashekar B."/>
            <person name="Reich M."/>
            <person name="Rouhier N."/>
            <person name="Schmutz J."/>
            <person name="Yin T."/>
            <person name="Chalot M."/>
            <person name="Henrissat B."/>
            <person name="Kuees U."/>
            <person name="Lucas S."/>
            <person name="Van de Peer Y."/>
            <person name="Podila G.K."/>
            <person name="Polle A."/>
            <person name="Pukkila P.J."/>
            <person name="Richardson P.M."/>
            <person name="Rouze P."/>
            <person name="Sanders I.R."/>
            <person name="Stajich J.E."/>
            <person name="Tunlid A."/>
            <person name="Tuskan G."/>
            <person name="Grigoriev I.V."/>
        </authorList>
    </citation>
    <scope>NUCLEOTIDE SEQUENCE [LARGE SCALE GENOMIC DNA]</scope>
    <source>
        <strain evidence="8">S238N-H82 / ATCC MYA-4686</strain>
    </source>
</reference>
<dbReference type="InterPro" id="IPR025974">
    <property type="entry name" value="Mif2/CENP-C_cupin"/>
</dbReference>
<dbReference type="OrthoDB" id="2919606at2759"/>
<evidence type="ECO:0000256" key="2">
    <source>
        <dbReference type="ARBA" id="ARBA00010291"/>
    </source>
</evidence>
<feature type="domain" description="F-box" evidence="6">
    <location>
        <begin position="4"/>
        <end position="54"/>
    </location>
</feature>
<dbReference type="Pfam" id="PF12937">
    <property type="entry name" value="F-box-like"/>
    <property type="match status" value="1"/>
</dbReference>